<dbReference type="InterPro" id="IPR051685">
    <property type="entry name" value="Ycf3/AcsC/BcsC/TPR_MFPF"/>
</dbReference>
<evidence type="ECO:0000256" key="2">
    <source>
        <dbReference type="ARBA" id="ARBA00022803"/>
    </source>
</evidence>
<evidence type="ECO:0000313" key="3">
    <source>
        <dbReference type="EMBL" id="CAD8112486.1"/>
    </source>
</evidence>
<dbReference type="Proteomes" id="UP000688137">
    <property type="component" value="Unassembled WGS sequence"/>
</dbReference>
<dbReference type="PANTHER" id="PTHR44943:SF4">
    <property type="entry name" value="TPR REPEAT-CONTAINING PROTEIN MJ0798"/>
    <property type="match status" value="1"/>
</dbReference>
<keyword evidence="4" id="KW-1185">Reference proteome</keyword>
<proteinExistence type="predicted"/>
<evidence type="ECO:0008006" key="5">
    <source>
        <dbReference type="Google" id="ProtNLM"/>
    </source>
</evidence>
<dbReference type="EMBL" id="CAJJDM010000156">
    <property type="protein sequence ID" value="CAD8112486.1"/>
    <property type="molecule type" value="Genomic_DNA"/>
</dbReference>
<keyword evidence="2" id="KW-0802">TPR repeat</keyword>
<gene>
    <name evidence="3" type="ORF">PPRIM_AZ9-3.1.T1510108</name>
</gene>
<evidence type="ECO:0000313" key="4">
    <source>
        <dbReference type="Proteomes" id="UP000688137"/>
    </source>
</evidence>
<dbReference type="OMA" id="HENNNKT"/>
<comment type="caution">
    <text evidence="3">The sequence shown here is derived from an EMBL/GenBank/DDBJ whole genome shotgun (WGS) entry which is preliminary data.</text>
</comment>
<dbReference type="PANTHER" id="PTHR44943">
    <property type="entry name" value="CELLULOSE SYNTHASE OPERON PROTEIN C"/>
    <property type="match status" value="1"/>
</dbReference>
<organism evidence="3 4">
    <name type="scientific">Paramecium primaurelia</name>
    <dbReference type="NCBI Taxonomy" id="5886"/>
    <lineage>
        <taxon>Eukaryota</taxon>
        <taxon>Sar</taxon>
        <taxon>Alveolata</taxon>
        <taxon>Ciliophora</taxon>
        <taxon>Intramacronucleata</taxon>
        <taxon>Oligohymenophorea</taxon>
        <taxon>Peniculida</taxon>
        <taxon>Parameciidae</taxon>
        <taxon>Paramecium</taxon>
    </lineage>
</organism>
<dbReference type="AlphaFoldDB" id="A0A8S1Q9R8"/>
<protein>
    <recommendedName>
        <fullName evidence="5">Tetratricopeptide repeat protein</fullName>
    </recommendedName>
</protein>
<reference evidence="3" key="1">
    <citation type="submission" date="2021-01" db="EMBL/GenBank/DDBJ databases">
        <authorList>
            <consortium name="Genoscope - CEA"/>
            <person name="William W."/>
        </authorList>
    </citation>
    <scope>NUCLEOTIDE SEQUENCE</scope>
</reference>
<dbReference type="Pfam" id="PF13428">
    <property type="entry name" value="TPR_14"/>
    <property type="match status" value="1"/>
</dbReference>
<accession>A0A8S1Q9R8</accession>
<keyword evidence="1" id="KW-0677">Repeat</keyword>
<sequence length="311" mass="37273">MMDKYKYAQSLYRSKNYKHSFITTQLCCRVKVQHIWEQTNLNDESETVKSAALLCRYDDKGLIKFIKRVIDSADTYTYEQQKWLQKAIQKIYNESYQELSLHEIRFLIKEIQKEHENNNKTKTICCLQLLCQILLGLGRIDEALSIWPSFIGLEPTQLVGYQRQAQLLAKLKDKESSIEVWNQYLNNNKEEEFTYCQQKAQFLFIQYEKMDEAVQVWNDYIHKNPNYLDAYIQKADLLHQMFDIEGAIAVYDDYINKHQNDYKGYRIKADFLVALNQFDDAIEVWERYLQLFPKDRKAYEKMVMVVNLKYQ</sequence>
<evidence type="ECO:0000256" key="1">
    <source>
        <dbReference type="ARBA" id="ARBA00022737"/>
    </source>
</evidence>
<name>A0A8S1Q9R8_PARPR</name>